<dbReference type="Pfam" id="PF13193">
    <property type="entry name" value="AMP-binding_C"/>
    <property type="match status" value="1"/>
</dbReference>
<gene>
    <name evidence="2" type="ORF">R4315_29695</name>
</gene>
<dbReference type="EMBL" id="JAWLUP010000198">
    <property type="protein sequence ID" value="MDV7268696.1"/>
    <property type="molecule type" value="Genomic_DNA"/>
</dbReference>
<dbReference type="Gene3D" id="3.30.300.30">
    <property type="match status" value="1"/>
</dbReference>
<dbReference type="AlphaFoldDB" id="A0AAE4V678"/>
<evidence type="ECO:0000259" key="1">
    <source>
        <dbReference type="Pfam" id="PF13193"/>
    </source>
</evidence>
<organism evidence="2 3">
    <name type="scientific">Rhodococcus oxybenzonivorans</name>
    <dbReference type="NCBI Taxonomy" id="1990687"/>
    <lineage>
        <taxon>Bacteria</taxon>
        <taxon>Bacillati</taxon>
        <taxon>Actinomycetota</taxon>
        <taxon>Actinomycetes</taxon>
        <taxon>Mycobacteriales</taxon>
        <taxon>Nocardiaceae</taxon>
        <taxon>Rhodococcus</taxon>
    </lineage>
</organism>
<comment type="caution">
    <text evidence="2">The sequence shown here is derived from an EMBL/GenBank/DDBJ whole genome shotgun (WGS) entry which is preliminary data.</text>
</comment>
<dbReference type="Proteomes" id="UP001185863">
    <property type="component" value="Unassembled WGS sequence"/>
</dbReference>
<evidence type="ECO:0000313" key="3">
    <source>
        <dbReference type="Proteomes" id="UP001185863"/>
    </source>
</evidence>
<dbReference type="RefSeq" id="WP_317745059.1">
    <property type="nucleotide sequence ID" value="NZ_JAWLUQ010000003.1"/>
</dbReference>
<proteinExistence type="predicted"/>
<accession>A0AAE4V678</accession>
<name>A0AAE4V678_9NOCA</name>
<reference evidence="2" key="1">
    <citation type="submission" date="2023-10" db="EMBL/GenBank/DDBJ databases">
        <title>Development of a sustainable strategy for remediation of hydrocarbon-contaminated territories based on the waste exchange concept.</title>
        <authorList>
            <person name="Krivoruchko A."/>
        </authorList>
    </citation>
    <scope>NUCLEOTIDE SEQUENCE</scope>
    <source>
        <strain evidence="2">IEGM 68</strain>
    </source>
</reference>
<protein>
    <recommendedName>
        <fullName evidence="1">AMP-binding enzyme C-terminal domain-containing protein</fullName>
    </recommendedName>
</protein>
<dbReference type="SUPFAM" id="SSF56801">
    <property type="entry name" value="Acetyl-CoA synthetase-like"/>
    <property type="match status" value="1"/>
</dbReference>
<dbReference type="InterPro" id="IPR045851">
    <property type="entry name" value="AMP-bd_C_sf"/>
</dbReference>
<sequence>MFGIPDLDFGEAVAAHVEPDPGATLADDDVRAHVARRLARYKVPKVVVFEDVPREDTGKLFKRRLKTHYWEPHTSEVPTGHA</sequence>
<feature type="domain" description="AMP-binding enzyme C-terminal" evidence="1">
    <location>
        <begin position="2"/>
        <end position="59"/>
    </location>
</feature>
<dbReference type="InterPro" id="IPR025110">
    <property type="entry name" value="AMP-bd_C"/>
</dbReference>
<evidence type="ECO:0000313" key="2">
    <source>
        <dbReference type="EMBL" id="MDV7268696.1"/>
    </source>
</evidence>